<feature type="region of interest" description="Disordered" evidence="1">
    <location>
        <begin position="71"/>
        <end position="95"/>
    </location>
</feature>
<comment type="caution">
    <text evidence="2">The sequence shown here is derived from an EMBL/GenBank/DDBJ whole genome shotgun (WGS) entry which is preliminary data.</text>
</comment>
<feature type="compositionally biased region" description="Polar residues" evidence="1">
    <location>
        <begin position="32"/>
        <end position="44"/>
    </location>
</feature>
<reference evidence="2" key="1">
    <citation type="submission" date="2020-10" db="EMBL/GenBank/DDBJ databases">
        <title>Sequencing the genomes of 1000 actinobacteria strains.</title>
        <authorList>
            <person name="Klenk H.-P."/>
        </authorList>
    </citation>
    <scope>NUCLEOTIDE SEQUENCE</scope>
    <source>
        <strain evidence="2">DSM 45354</strain>
    </source>
</reference>
<gene>
    <name evidence="2" type="ORF">HEB94_007327</name>
</gene>
<sequence length="95" mass="9906">MPDNKPGRPGCPSCGWPVDPPGDREHGRPDVPTSTTHGETLSTHHSAEGTVEYRRCVCGHLLVLLAGTVVGGAGPRWGADPSLAPAGGRLSYDRP</sequence>
<dbReference type="EMBL" id="JADBEM010000001">
    <property type="protein sequence ID" value="MBE1610479.1"/>
    <property type="molecule type" value="Genomic_DNA"/>
</dbReference>
<feature type="region of interest" description="Disordered" evidence="1">
    <location>
        <begin position="1"/>
        <end position="46"/>
    </location>
</feature>
<protein>
    <submittedName>
        <fullName evidence="2">Uncharacterized protein</fullName>
    </submittedName>
</protein>
<proteinExistence type="predicted"/>
<evidence type="ECO:0000256" key="1">
    <source>
        <dbReference type="SAM" id="MobiDB-lite"/>
    </source>
</evidence>
<dbReference type="RefSeq" id="WP_192753840.1">
    <property type="nucleotide sequence ID" value="NZ_BAABJL010000095.1"/>
</dbReference>
<evidence type="ECO:0000313" key="2">
    <source>
        <dbReference type="EMBL" id="MBE1610479.1"/>
    </source>
</evidence>
<keyword evidence="3" id="KW-1185">Reference proteome</keyword>
<organism evidence="2 3">
    <name type="scientific">Actinopolymorpha pittospori</name>
    <dbReference type="NCBI Taxonomy" id="648752"/>
    <lineage>
        <taxon>Bacteria</taxon>
        <taxon>Bacillati</taxon>
        <taxon>Actinomycetota</taxon>
        <taxon>Actinomycetes</taxon>
        <taxon>Propionibacteriales</taxon>
        <taxon>Actinopolymorphaceae</taxon>
        <taxon>Actinopolymorpha</taxon>
    </lineage>
</organism>
<accession>A0A927N1M4</accession>
<dbReference type="AlphaFoldDB" id="A0A927N1M4"/>
<name>A0A927N1M4_9ACTN</name>
<dbReference type="Proteomes" id="UP000638648">
    <property type="component" value="Unassembled WGS sequence"/>
</dbReference>
<evidence type="ECO:0000313" key="3">
    <source>
        <dbReference type="Proteomes" id="UP000638648"/>
    </source>
</evidence>